<keyword evidence="2" id="KW-1185">Reference proteome</keyword>
<dbReference type="Pfam" id="PF00270">
    <property type="entry name" value="DEAD"/>
    <property type="match status" value="1"/>
</dbReference>
<dbReference type="Gene3D" id="3.40.50.300">
    <property type="entry name" value="P-loop containing nucleotide triphosphate hydrolases"/>
    <property type="match status" value="1"/>
</dbReference>
<dbReference type="PROSITE" id="PS51192">
    <property type="entry name" value="HELICASE_ATP_BIND_1"/>
    <property type="match status" value="1"/>
</dbReference>
<dbReference type="GO" id="GO:0003723">
    <property type="term" value="F:RNA binding"/>
    <property type="evidence" value="ECO:0007669"/>
    <property type="project" value="TreeGrafter"/>
</dbReference>
<dbReference type="SUPFAM" id="SSF52540">
    <property type="entry name" value="P-loop containing nucleoside triphosphate hydrolases"/>
    <property type="match status" value="1"/>
</dbReference>
<dbReference type="RefSeq" id="XP_033169878.1">
    <property type="nucleotide sequence ID" value="XM_033313987.1"/>
</dbReference>
<protein>
    <submittedName>
        <fullName evidence="3">DExH-box ATP-dependent RNA helicase DExH3-like</fullName>
    </submittedName>
</protein>
<dbReference type="InterPro" id="IPR027417">
    <property type="entry name" value="P-loop_NTPase"/>
</dbReference>
<feature type="domain" description="Helicase ATP-binding" evidence="1">
    <location>
        <begin position="1"/>
        <end position="155"/>
    </location>
</feature>
<evidence type="ECO:0000313" key="2">
    <source>
        <dbReference type="Proteomes" id="UP000515162"/>
    </source>
</evidence>
<dbReference type="GeneID" id="117147186"/>
<dbReference type="InterPro" id="IPR011545">
    <property type="entry name" value="DEAD/DEAH_box_helicase_dom"/>
</dbReference>
<name>A0A6P8KLE8_DROMA</name>
<organism evidence="2 3">
    <name type="scientific">Drosophila mauritiana</name>
    <name type="common">Fruit fly</name>
    <dbReference type="NCBI Taxonomy" id="7226"/>
    <lineage>
        <taxon>Eukaryota</taxon>
        <taxon>Metazoa</taxon>
        <taxon>Ecdysozoa</taxon>
        <taxon>Arthropoda</taxon>
        <taxon>Hexapoda</taxon>
        <taxon>Insecta</taxon>
        <taxon>Pterygota</taxon>
        <taxon>Neoptera</taxon>
        <taxon>Endopterygota</taxon>
        <taxon>Diptera</taxon>
        <taxon>Brachycera</taxon>
        <taxon>Muscomorpha</taxon>
        <taxon>Ephydroidea</taxon>
        <taxon>Drosophilidae</taxon>
        <taxon>Drosophila</taxon>
        <taxon>Sophophora</taxon>
    </lineage>
</organism>
<dbReference type="PANTHER" id="PTHR18934">
    <property type="entry name" value="ATP-DEPENDENT RNA HELICASE"/>
    <property type="match status" value="1"/>
</dbReference>
<dbReference type="GO" id="GO:0005524">
    <property type="term" value="F:ATP binding"/>
    <property type="evidence" value="ECO:0007669"/>
    <property type="project" value="InterPro"/>
</dbReference>
<dbReference type="PANTHER" id="PTHR18934:SF213">
    <property type="entry name" value="3'-5' RNA HELICASE YTHDC2"/>
    <property type="match status" value="1"/>
</dbReference>
<proteinExistence type="predicted"/>
<evidence type="ECO:0000313" key="3">
    <source>
        <dbReference type="RefSeq" id="XP_033169878.1"/>
    </source>
</evidence>
<evidence type="ECO:0000259" key="1">
    <source>
        <dbReference type="PROSITE" id="PS51192"/>
    </source>
</evidence>
<sequence length="155" mass="17421">MYINIVRACPSTTSEYSEYILEWAAEHRSPVKIVVSQPRRLAAISVSERISKERGEAPGTTVGYQIRMNRQCSSNTVLMLTTSGCLLRALAMDKESFFKNTTHLIIDEAHERDLDTDFLLLATKLELQKNPHLRLVLMSATMDLEALSNYFGGAP</sequence>
<dbReference type="InterPro" id="IPR014001">
    <property type="entry name" value="Helicase_ATP-bd"/>
</dbReference>
<reference evidence="3" key="1">
    <citation type="submission" date="2025-08" db="UniProtKB">
        <authorList>
            <consortium name="RefSeq"/>
        </authorList>
    </citation>
    <scope>IDENTIFICATION</scope>
    <source>
        <strain evidence="3">Mau12</strain>
        <tissue evidence="3">Whole Body</tissue>
    </source>
</reference>
<dbReference type="Proteomes" id="UP000515162">
    <property type="component" value="Chromosome X"/>
</dbReference>
<dbReference type="CDD" id="cd17917">
    <property type="entry name" value="DEXHc_RHA-like"/>
    <property type="match status" value="1"/>
</dbReference>
<dbReference type="AlphaFoldDB" id="A0A6P8KLE8"/>
<dbReference type="GO" id="GO:0004386">
    <property type="term" value="F:helicase activity"/>
    <property type="evidence" value="ECO:0007669"/>
    <property type="project" value="TreeGrafter"/>
</dbReference>
<accession>A0A6P8KLE8</accession>
<gene>
    <name evidence="3" type="primary">LOC117147186</name>
</gene>